<dbReference type="CDD" id="cd15615">
    <property type="entry name" value="PHD_ARID4_like"/>
    <property type="match status" value="1"/>
</dbReference>
<dbReference type="InterPro" id="IPR013083">
    <property type="entry name" value="Znf_RING/FYVE/PHD"/>
</dbReference>
<dbReference type="Gene3D" id="1.10.150.60">
    <property type="entry name" value="ARID DNA-binding domain"/>
    <property type="match status" value="1"/>
</dbReference>
<dbReference type="OrthoDB" id="10044343at2759"/>
<keyword evidence="1" id="KW-0479">Metal-binding</keyword>
<dbReference type="InterPro" id="IPR001606">
    <property type="entry name" value="ARID_dom"/>
</dbReference>
<organism evidence="5 6">
    <name type="scientific">Sorghum bicolor</name>
    <name type="common">Sorghum</name>
    <name type="synonym">Sorghum vulgare</name>
    <dbReference type="NCBI Taxonomy" id="4558"/>
    <lineage>
        <taxon>Eukaryota</taxon>
        <taxon>Viridiplantae</taxon>
        <taxon>Streptophyta</taxon>
        <taxon>Embryophyta</taxon>
        <taxon>Tracheophyta</taxon>
        <taxon>Spermatophyta</taxon>
        <taxon>Magnoliopsida</taxon>
        <taxon>Liliopsida</taxon>
        <taxon>Poales</taxon>
        <taxon>Poaceae</taxon>
        <taxon>PACMAD clade</taxon>
        <taxon>Panicoideae</taxon>
        <taxon>Andropogonodae</taxon>
        <taxon>Andropogoneae</taxon>
        <taxon>Sorghinae</taxon>
        <taxon>Sorghum</taxon>
    </lineage>
</organism>
<proteinExistence type="predicted"/>
<dbReference type="AlphaFoldDB" id="A0A1B6PHU7"/>
<dbReference type="InterPro" id="IPR042293">
    <property type="entry name" value="ARID4"/>
</dbReference>
<evidence type="ECO:0000313" key="5">
    <source>
        <dbReference type="EMBL" id="KXG25261.1"/>
    </source>
</evidence>
<dbReference type="STRING" id="4558.A0A1B6PHU7"/>
<feature type="domain" description="ARID" evidence="4">
    <location>
        <begin position="573"/>
        <end position="677"/>
    </location>
</feature>
<reference evidence="6" key="2">
    <citation type="journal article" date="2018" name="Plant J.">
        <title>The Sorghum bicolor reference genome: improved assembly, gene annotations, a transcriptome atlas, and signatures of genome organization.</title>
        <authorList>
            <person name="McCormick R.F."/>
            <person name="Truong S.K."/>
            <person name="Sreedasyam A."/>
            <person name="Jenkins J."/>
            <person name="Shu S."/>
            <person name="Sims D."/>
            <person name="Kennedy M."/>
            <person name="Amirebrahimi M."/>
            <person name="Weers B.D."/>
            <person name="McKinley B."/>
            <person name="Mattison A."/>
            <person name="Morishige D.T."/>
            <person name="Grimwood J."/>
            <person name="Schmutz J."/>
            <person name="Mullet J.E."/>
        </authorList>
    </citation>
    <scope>NUCLEOTIDE SEQUENCE [LARGE SCALE GENOMIC DNA]</scope>
    <source>
        <strain evidence="6">cv. BTx623</strain>
    </source>
</reference>
<dbReference type="Gene3D" id="3.30.40.10">
    <property type="entry name" value="Zinc/RING finger domain, C3HC4 (zinc finger)"/>
    <property type="match status" value="1"/>
</dbReference>
<dbReference type="OMA" id="LYCGESH"/>
<protein>
    <recommendedName>
        <fullName evidence="4">ARID domain-containing protein</fullName>
    </recommendedName>
</protein>
<reference evidence="5 6" key="1">
    <citation type="journal article" date="2009" name="Nature">
        <title>The Sorghum bicolor genome and the diversification of grasses.</title>
        <authorList>
            <person name="Paterson A.H."/>
            <person name="Bowers J.E."/>
            <person name="Bruggmann R."/>
            <person name="Dubchak I."/>
            <person name="Grimwood J."/>
            <person name="Gundlach H."/>
            <person name="Haberer G."/>
            <person name="Hellsten U."/>
            <person name="Mitros T."/>
            <person name="Poliakov A."/>
            <person name="Schmutz J."/>
            <person name="Spannagl M."/>
            <person name="Tang H."/>
            <person name="Wang X."/>
            <person name="Wicker T."/>
            <person name="Bharti A.K."/>
            <person name="Chapman J."/>
            <person name="Feltus F.A."/>
            <person name="Gowik U."/>
            <person name="Grigoriev I.V."/>
            <person name="Lyons E."/>
            <person name="Maher C.A."/>
            <person name="Martis M."/>
            <person name="Narechania A."/>
            <person name="Otillar R.P."/>
            <person name="Penning B.W."/>
            <person name="Salamov A.A."/>
            <person name="Wang Y."/>
            <person name="Zhang L."/>
            <person name="Carpita N.C."/>
            <person name="Freeling M."/>
            <person name="Gingle A.R."/>
            <person name="Hash C.T."/>
            <person name="Keller B."/>
            <person name="Klein P."/>
            <person name="Kresovich S."/>
            <person name="McCann M.C."/>
            <person name="Ming R."/>
            <person name="Peterson D.G."/>
            <person name="Mehboob-ur-Rahman"/>
            <person name="Ware D."/>
            <person name="Westhoff P."/>
            <person name="Mayer K.F."/>
            <person name="Messing J."/>
            <person name="Rokhsar D.S."/>
        </authorList>
    </citation>
    <scope>NUCLEOTIDE SEQUENCE [LARGE SCALE GENOMIC DNA]</scope>
    <source>
        <strain evidence="6">cv. BTx623</strain>
    </source>
</reference>
<evidence type="ECO:0000256" key="3">
    <source>
        <dbReference type="SAM" id="MobiDB-lite"/>
    </source>
</evidence>
<dbReference type="SUPFAM" id="SSF46774">
    <property type="entry name" value="ARID-like"/>
    <property type="match status" value="1"/>
</dbReference>
<gene>
    <name evidence="5" type="ORF">SORBI_3007G146900</name>
</gene>
<name>A0A1B6PHU7_SORBI</name>
<accession>A0A1B6PHU7</accession>
<dbReference type="Gramene" id="KXG25261">
    <property type="protein sequence ID" value="KXG25261"/>
    <property type="gene ID" value="SORBI_3007G146900"/>
</dbReference>
<dbReference type="GO" id="GO:0003677">
    <property type="term" value="F:DNA binding"/>
    <property type="evidence" value="ECO:0007669"/>
    <property type="project" value="InterPro"/>
</dbReference>
<evidence type="ECO:0000259" key="4">
    <source>
        <dbReference type="PROSITE" id="PS51011"/>
    </source>
</evidence>
<evidence type="ECO:0000256" key="1">
    <source>
        <dbReference type="ARBA" id="ARBA00022771"/>
    </source>
</evidence>
<dbReference type="GO" id="GO:0008270">
    <property type="term" value="F:zinc ion binding"/>
    <property type="evidence" value="ECO:0007669"/>
    <property type="project" value="UniProtKB-KW"/>
</dbReference>
<evidence type="ECO:0000313" key="6">
    <source>
        <dbReference type="Proteomes" id="UP000000768"/>
    </source>
</evidence>
<evidence type="ECO:0000256" key="2">
    <source>
        <dbReference type="ARBA" id="ARBA00022833"/>
    </source>
</evidence>
<keyword evidence="2" id="KW-0862">Zinc</keyword>
<keyword evidence="1" id="KW-0863">Zinc-finger</keyword>
<dbReference type="EMBL" id="CM000766">
    <property type="protein sequence ID" value="KXG25261.1"/>
    <property type="molecule type" value="Genomic_DNA"/>
</dbReference>
<dbReference type="PROSITE" id="PS51011">
    <property type="entry name" value="ARID"/>
    <property type="match status" value="1"/>
</dbReference>
<dbReference type="InParanoid" id="A0A1B6PHU7"/>
<dbReference type="eggNOG" id="ENOG502QQP4">
    <property type="taxonomic scope" value="Eukaryota"/>
</dbReference>
<dbReference type="PANTHER" id="PTHR46694:SF1">
    <property type="entry name" value="AT-RICH INTERACTIVE DOMAIN-CONTAINING PROTEIN 4"/>
    <property type="match status" value="1"/>
</dbReference>
<dbReference type="InterPro" id="IPR011011">
    <property type="entry name" value="Znf_FYVE_PHD"/>
</dbReference>
<dbReference type="Proteomes" id="UP000000768">
    <property type="component" value="Chromosome 7"/>
</dbReference>
<sequence>MPQVQNTGRNCTLLAVLCGEIAEKRQTPAPLAPDTKRVRMSYPFPELASSGRLEVHTLINPTLEQFREAQQAVHPVFLYLQGQQQENEKEIGTLVWGDTDLSDPQMFVSLITPPFPTMVYLEVPIGEKLAQSLHSKGIPYVVYWRNSFSSYTASHFRHALMSVIESSCSHTWDAFQLAHASFRLYCVRNNYVQSVKLGPCLLGDAPKINVIPAGNEVNKEEGCSEGFPPIRIYDEDVNMKFLVCGAPCTLDACLLGALEDGLTALLNIEIRASKLQSRSSAPPPLQAENLPHGVVTMRCDISTCSSAHVSFLVSASAQTCFDDKLLESRIKNEIIEKRQLVRALSNTEDNKPSYEPLPSMCVACGASTFEVWITLPKWAAQVLKQLAPEICYRSLVALGIAWVNGTPVSSFDRQDADRLLFFCSNQCKDKAIQNVSYAHLSSWSASLTKDRTTGSIESKQMSFGAKGVGGDNKMSLSSLKPRLKPATMRPIPHSRKQQMHPFMGFAQSIHDASPVKPSLPAPPVKDNTVPVIKVTQRKSSSGSPSSSSRVQPSIPLNPLPMKKHECNRLPINICSEEDFLKDVMQFLLQRGHDRLVPQGGPAEFPDAVLNSKRLDLYNLYKEVVYRGGFHVGNGINWKGQVFSKMRNHTVTNKMTGVGNTLKRHYETYLLEYELAHDDIEVECCLICHSSDLGDWVNCGVCGEWAHLGCDRRQGLGNFKDYSKTGGLEYICPHCSHAKSPLPVQVGNDS</sequence>
<dbReference type="PANTHER" id="PTHR46694">
    <property type="entry name" value="AT-RICH INTERACTIVE DOMAIN-CONTAINING PROTEIN 4"/>
    <property type="match status" value="1"/>
</dbReference>
<dbReference type="Pfam" id="PF01388">
    <property type="entry name" value="ARID"/>
    <property type="match status" value="1"/>
</dbReference>
<dbReference type="InterPro" id="IPR036431">
    <property type="entry name" value="ARID_dom_sf"/>
</dbReference>
<dbReference type="CDD" id="cd16100">
    <property type="entry name" value="ARID"/>
    <property type="match status" value="1"/>
</dbReference>
<keyword evidence="6" id="KW-1185">Reference proteome</keyword>
<dbReference type="SUPFAM" id="SSF57903">
    <property type="entry name" value="FYVE/PHD zinc finger"/>
    <property type="match status" value="1"/>
</dbReference>
<feature type="region of interest" description="Disordered" evidence="3">
    <location>
        <begin position="511"/>
        <end position="561"/>
    </location>
</feature>
<dbReference type="SMART" id="SM01014">
    <property type="entry name" value="ARID"/>
    <property type="match status" value="1"/>
</dbReference>
<feature type="compositionally biased region" description="Low complexity" evidence="3">
    <location>
        <begin position="539"/>
        <end position="548"/>
    </location>
</feature>